<dbReference type="AlphaFoldDB" id="A0A0X8HU57"/>
<dbReference type="GO" id="GO:0032259">
    <property type="term" value="P:methylation"/>
    <property type="evidence" value="ECO:0007669"/>
    <property type="project" value="UniProtKB-KW"/>
</dbReference>
<comment type="similarity">
    <text evidence="1">Belongs to the carnosine N-methyltransferase family.</text>
</comment>
<keyword evidence="3" id="KW-0489">Methyltransferase</keyword>
<dbReference type="EMBL" id="CP014246">
    <property type="protein sequence ID" value="AMD21554.1"/>
    <property type="molecule type" value="Genomic_DNA"/>
</dbReference>
<evidence type="ECO:0000256" key="4">
    <source>
        <dbReference type="ARBA" id="ARBA00022679"/>
    </source>
</evidence>
<evidence type="ECO:0000256" key="5">
    <source>
        <dbReference type="ARBA" id="ARBA00022691"/>
    </source>
</evidence>
<organism evidence="6 7">
    <name type="scientific">Eremothecium sinecaudum</name>
    <dbReference type="NCBI Taxonomy" id="45286"/>
    <lineage>
        <taxon>Eukaryota</taxon>
        <taxon>Fungi</taxon>
        <taxon>Dikarya</taxon>
        <taxon>Ascomycota</taxon>
        <taxon>Saccharomycotina</taxon>
        <taxon>Saccharomycetes</taxon>
        <taxon>Saccharomycetales</taxon>
        <taxon>Saccharomycetaceae</taxon>
        <taxon>Eremothecium</taxon>
    </lineage>
</organism>
<protein>
    <recommendedName>
        <fullName evidence="2">carnosine N-methyltransferase</fullName>
        <ecNumber evidence="2">2.1.1.22</ecNumber>
    </recommendedName>
</protein>
<accession>A0A0X8HU57</accession>
<dbReference type="GO" id="GO:0030735">
    <property type="term" value="F:carnosine N-methyltransferase activity"/>
    <property type="evidence" value="ECO:0007669"/>
    <property type="project" value="UniProtKB-EC"/>
</dbReference>
<name>A0A0X8HU57_9SACH</name>
<evidence type="ECO:0000256" key="3">
    <source>
        <dbReference type="ARBA" id="ARBA00022603"/>
    </source>
</evidence>
<dbReference type="EC" id="2.1.1.22" evidence="2"/>
<evidence type="ECO:0000256" key="2">
    <source>
        <dbReference type="ARBA" id="ARBA00012003"/>
    </source>
</evidence>
<keyword evidence="5" id="KW-0949">S-adenosyl-L-methionine</keyword>
<keyword evidence="4" id="KW-0808">Transferase</keyword>
<dbReference type="SMART" id="SM01296">
    <property type="entry name" value="N2227"/>
    <property type="match status" value="1"/>
</dbReference>
<evidence type="ECO:0000313" key="7">
    <source>
        <dbReference type="Proteomes" id="UP000243052"/>
    </source>
</evidence>
<dbReference type="SUPFAM" id="SSF53335">
    <property type="entry name" value="S-adenosyl-L-methionine-dependent methyltransferases"/>
    <property type="match status" value="1"/>
</dbReference>
<dbReference type="Pfam" id="PF07942">
    <property type="entry name" value="CARME"/>
    <property type="match status" value="1"/>
</dbReference>
<evidence type="ECO:0000256" key="1">
    <source>
        <dbReference type="ARBA" id="ARBA00010086"/>
    </source>
</evidence>
<dbReference type="GeneID" id="28724845"/>
<dbReference type="PANTHER" id="PTHR12303:SF6">
    <property type="entry name" value="CARNOSINE N-METHYLTRANSFERASE"/>
    <property type="match status" value="1"/>
</dbReference>
<sequence length="392" mass="45011">MTNSDSAALEQTLSSFLGYREYALDTYWRPRFKRWQSLTEYQQQLIPWYADYLDQVHEAVICNAVFYEEMLSQAVIDWEIDKSPMQWSKPTITDMEKTVSIFSQLVREWSQECNHERLVLLKRLESFFNSTYPKSIRSNVNVLVPGAGLGRLVVDIVKLGFNTEGNELSYHMLLISRYLLNGGLQKNQLTIYPFIHIFGNHLNRESQLTGVNIPDVSVADELGGNNLMSMSAGSFVDIYGPNIHIKQSGYYSNTPEMRLQRGTNSKSKDVVITCFFIDTANNILDYIETIHNVLKPGGYWINFGPLLYHFENDVHEEQTCEFDSLTGAISNVRLEPVKGLELSLEDILLVSTTKFGFIIIDQEIRIESGYGKANSRSTSDSKYQCNYWIMRK</sequence>
<dbReference type="Gene3D" id="3.40.50.150">
    <property type="entry name" value="Vaccinia Virus protein VP39"/>
    <property type="match status" value="1"/>
</dbReference>
<evidence type="ECO:0000313" key="6">
    <source>
        <dbReference type="EMBL" id="AMD21554.1"/>
    </source>
</evidence>
<keyword evidence="7" id="KW-1185">Reference proteome</keyword>
<gene>
    <name evidence="6" type="ORF">AW171_hschr63510</name>
</gene>
<dbReference type="InterPro" id="IPR029063">
    <property type="entry name" value="SAM-dependent_MTases_sf"/>
</dbReference>
<dbReference type="OrthoDB" id="978at2759"/>
<dbReference type="InterPro" id="IPR012901">
    <property type="entry name" value="CARME"/>
</dbReference>
<dbReference type="Proteomes" id="UP000243052">
    <property type="component" value="Chromosome vi"/>
</dbReference>
<dbReference type="STRING" id="45286.A0A0X8HU57"/>
<proteinExistence type="inferred from homology"/>
<reference evidence="6 7" key="1">
    <citation type="submission" date="2016-01" db="EMBL/GenBank/DDBJ databases">
        <title>Genome sequence of the yeast Holleya sinecauda.</title>
        <authorList>
            <person name="Dietrich F.S."/>
        </authorList>
    </citation>
    <scope>NUCLEOTIDE SEQUENCE [LARGE SCALE GENOMIC DNA]</scope>
    <source>
        <strain evidence="6 7">ATCC 58844</strain>
    </source>
</reference>
<dbReference type="RefSeq" id="XP_017988550.1">
    <property type="nucleotide sequence ID" value="XM_018133324.1"/>
</dbReference>
<dbReference type="PANTHER" id="PTHR12303">
    <property type="entry name" value="CARNOSINE N-METHYLTRANSFERASE"/>
    <property type="match status" value="1"/>
</dbReference>